<dbReference type="InterPro" id="IPR012337">
    <property type="entry name" value="RNaseH-like_sf"/>
</dbReference>
<dbReference type="PANTHER" id="PTHR46481">
    <property type="entry name" value="ZINC FINGER BED DOMAIN-CONTAINING PROTEIN 4"/>
    <property type="match status" value="1"/>
</dbReference>
<keyword evidence="2" id="KW-0479">Metal-binding</keyword>
<proteinExistence type="predicted"/>
<evidence type="ECO:0000256" key="1">
    <source>
        <dbReference type="ARBA" id="ARBA00004123"/>
    </source>
</evidence>
<evidence type="ECO:0000259" key="7">
    <source>
        <dbReference type="Pfam" id="PF05699"/>
    </source>
</evidence>
<evidence type="ECO:0008006" key="11">
    <source>
        <dbReference type="Google" id="ProtNLM"/>
    </source>
</evidence>
<dbReference type="GO" id="GO:0046983">
    <property type="term" value="F:protein dimerization activity"/>
    <property type="evidence" value="ECO:0007669"/>
    <property type="project" value="InterPro"/>
</dbReference>
<gene>
    <name evidence="9" type="ORF">QJS10_CPA08g01608</name>
</gene>
<dbReference type="InterPro" id="IPR052035">
    <property type="entry name" value="ZnF_BED_domain_contain"/>
</dbReference>
<dbReference type="InterPro" id="IPR025525">
    <property type="entry name" value="hAT-like_transposase_RNase-H"/>
</dbReference>
<evidence type="ECO:0000256" key="4">
    <source>
        <dbReference type="ARBA" id="ARBA00022833"/>
    </source>
</evidence>
<dbReference type="AlphaFoldDB" id="A0AAV9EBD2"/>
<feature type="domain" description="HAT C-terminal dimerisation" evidence="7">
    <location>
        <begin position="430"/>
        <end position="495"/>
    </location>
</feature>
<evidence type="ECO:0000256" key="5">
    <source>
        <dbReference type="ARBA" id="ARBA00023125"/>
    </source>
</evidence>
<dbReference type="SUPFAM" id="SSF53098">
    <property type="entry name" value="Ribonuclease H-like"/>
    <property type="match status" value="1"/>
</dbReference>
<dbReference type="Proteomes" id="UP001180020">
    <property type="component" value="Unassembled WGS sequence"/>
</dbReference>
<reference evidence="9" key="2">
    <citation type="submission" date="2023-06" db="EMBL/GenBank/DDBJ databases">
        <authorList>
            <person name="Ma L."/>
            <person name="Liu K.-W."/>
            <person name="Li Z."/>
            <person name="Hsiao Y.-Y."/>
            <person name="Qi Y."/>
            <person name="Fu T."/>
            <person name="Tang G."/>
            <person name="Zhang D."/>
            <person name="Sun W.-H."/>
            <person name="Liu D.-K."/>
            <person name="Li Y."/>
            <person name="Chen G.-Z."/>
            <person name="Liu X.-D."/>
            <person name="Liao X.-Y."/>
            <person name="Jiang Y.-T."/>
            <person name="Yu X."/>
            <person name="Hao Y."/>
            <person name="Huang J."/>
            <person name="Zhao X.-W."/>
            <person name="Ke S."/>
            <person name="Chen Y.-Y."/>
            <person name="Wu W.-L."/>
            <person name="Hsu J.-L."/>
            <person name="Lin Y.-F."/>
            <person name="Huang M.-D."/>
            <person name="Li C.-Y."/>
            <person name="Huang L."/>
            <person name="Wang Z.-W."/>
            <person name="Zhao X."/>
            <person name="Zhong W.-Y."/>
            <person name="Peng D.-H."/>
            <person name="Ahmad S."/>
            <person name="Lan S."/>
            <person name="Zhang J.-S."/>
            <person name="Tsai W.-C."/>
            <person name="Van De Peer Y."/>
            <person name="Liu Z.-J."/>
        </authorList>
    </citation>
    <scope>NUCLEOTIDE SEQUENCE</scope>
    <source>
        <strain evidence="9">CP</strain>
        <tissue evidence="9">Leaves</tissue>
    </source>
</reference>
<protein>
    <recommendedName>
        <fullName evidence="11">Zinc finger BED domain-containing protein RICESLEEPER 2-like</fullName>
    </recommendedName>
</protein>
<dbReference type="EMBL" id="JAUJYO010000008">
    <property type="protein sequence ID" value="KAK1309653.1"/>
    <property type="molecule type" value="Genomic_DNA"/>
</dbReference>
<keyword evidence="5" id="KW-0238">DNA-binding</keyword>
<comment type="subcellular location">
    <subcellularLocation>
        <location evidence="1">Nucleus</location>
    </subcellularLocation>
</comment>
<dbReference type="GO" id="GO:0003677">
    <property type="term" value="F:DNA binding"/>
    <property type="evidence" value="ECO:0007669"/>
    <property type="project" value="UniProtKB-KW"/>
</dbReference>
<reference evidence="9" key="1">
    <citation type="journal article" date="2023" name="Nat. Commun.">
        <title>Diploid and tetraploid genomes of Acorus and the evolution of monocots.</title>
        <authorList>
            <person name="Ma L."/>
            <person name="Liu K.W."/>
            <person name="Li Z."/>
            <person name="Hsiao Y.Y."/>
            <person name="Qi Y."/>
            <person name="Fu T."/>
            <person name="Tang G.D."/>
            <person name="Zhang D."/>
            <person name="Sun W.H."/>
            <person name="Liu D.K."/>
            <person name="Li Y."/>
            <person name="Chen G.Z."/>
            <person name="Liu X.D."/>
            <person name="Liao X.Y."/>
            <person name="Jiang Y.T."/>
            <person name="Yu X."/>
            <person name="Hao Y."/>
            <person name="Huang J."/>
            <person name="Zhao X.W."/>
            <person name="Ke S."/>
            <person name="Chen Y.Y."/>
            <person name="Wu W.L."/>
            <person name="Hsu J.L."/>
            <person name="Lin Y.F."/>
            <person name="Huang M.D."/>
            <person name="Li C.Y."/>
            <person name="Huang L."/>
            <person name="Wang Z.W."/>
            <person name="Zhao X."/>
            <person name="Zhong W.Y."/>
            <person name="Peng D.H."/>
            <person name="Ahmad S."/>
            <person name="Lan S."/>
            <person name="Zhang J.S."/>
            <person name="Tsai W.C."/>
            <person name="Van de Peer Y."/>
            <person name="Liu Z.J."/>
        </authorList>
    </citation>
    <scope>NUCLEOTIDE SEQUENCE</scope>
    <source>
        <strain evidence="9">CP</strain>
    </source>
</reference>
<dbReference type="Pfam" id="PF14372">
    <property type="entry name" value="hAT-like_RNase-H"/>
    <property type="match status" value="1"/>
</dbReference>
<dbReference type="GO" id="GO:0005634">
    <property type="term" value="C:nucleus"/>
    <property type="evidence" value="ECO:0007669"/>
    <property type="project" value="UniProtKB-SubCell"/>
</dbReference>
<evidence type="ECO:0000256" key="2">
    <source>
        <dbReference type="ARBA" id="ARBA00022723"/>
    </source>
</evidence>
<evidence type="ECO:0000313" key="9">
    <source>
        <dbReference type="EMBL" id="KAK1309653.1"/>
    </source>
</evidence>
<sequence length="495" mass="57244">MIIVHEYPFRMVEHPLFILLLKTLNPRYEPLKRQSVKNDVMKVFAIEKEKLKVAFSSIDRFSLTADLWTSNQTIGYMCLTGHYLDSEWTLQKRILSFYCLPPPHTGVAIADSIFKCLIDWGIENKVSTITLDNASANDVAVRNLKDYFSVKGSLFFGGKIFHVRCCAHVLNLMVQDGLSEIRDVVENVRETVKYIKMSPSRLHKFMEIVKQLQLSTSKRLILDVPTRWNSTYAMLESAIEFKQVFPRYKERDPNYKWLPSDDDWSRAEEVCKFLEIFNEATNAFSGCSYPTSNLFLAEIWKIKEILNAVCLDTRDYMIRMSEKMNEKFDKYWGECNLLMAIAAVLDPRYKMMLIEFCFPKIYSTSEARVQIDLVRHHLHELYKDYASKDVASSSGNIPSVPPFAKGKTKSRNEFDLWVKQLDVVQPMKSELDVYLEEGIYLPEDDVNNEFDALVWWKANTLKFRNLSKMARDILSVPATTVASESAFSAGGRVLD</sequence>
<evidence type="ECO:0000313" key="10">
    <source>
        <dbReference type="Proteomes" id="UP001180020"/>
    </source>
</evidence>
<name>A0AAV9EBD2_ACOCL</name>
<accession>A0AAV9EBD2</accession>
<organism evidence="9 10">
    <name type="scientific">Acorus calamus</name>
    <name type="common">Sweet flag</name>
    <dbReference type="NCBI Taxonomy" id="4465"/>
    <lineage>
        <taxon>Eukaryota</taxon>
        <taxon>Viridiplantae</taxon>
        <taxon>Streptophyta</taxon>
        <taxon>Embryophyta</taxon>
        <taxon>Tracheophyta</taxon>
        <taxon>Spermatophyta</taxon>
        <taxon>Magnoliopsida</taxon>
        <taxon>Liliopsida</taxon>
        <taxon>Acoraceae</taxon>
        <taxon>Acorus</taxon>
    </lineage>
</organism>
<evidence type="ECO:0000256" key="3">
    <source>
        <dbReference type="ARBA" id="ARBA00022771"/>
    </source>
</evidence>
<dbReference type="GO" id="GO:0008270">
    <property type="term" value="F:zinc ion binding"/>
    <property type="evidence" value="ECO:0007669"/>
    <property type="project" value="UniProtKB-KW"/>
</dbReference>
<feature type="domain" description="hAT-like transposase RNase-H fold" evidence="8">
    <location>
        <begin position="285"/>
        <end position="385"/>
    </location>
</feature>
<comment type="caution">
    <text evidence="9">The sequence shown here is derived from an EMBL/GenBank/DDBJ whole genome shotgun (WGS) entry which is preliminary data.</text>
</comment>
<keyword evidence="4" id="KW-0862">Zinc</keyword>
<keyword evidence="6" id="KW-0539">Nucleus</keyword>
<dbReference type="PANTHER" id="PTHR46481:SF10">
    <property type="entry name" value="ZINC FINGER BED DOMAIN-CONTAINING PROTEIN 39"/>
    <property type="match status" value="1"/>
</dbReference>
<evidence type="ECO:0000259" key="8">
    <source>
        <dbReference type="Pfam" id="PF14372"/>
    </source>
</evidence>
<evidence type="ECO:0000256" key="6">
    <source>
        <dbReference type="ARBA" id="ARBA00023242"/>
    </source>
</evidence>
<dbReference type="Pfam" id="PF05699">
    <property type="entry name" value="Dimer_Tnp_hAT"/>
    <property type="match status" value="1"/>
</dbReference>
<keyword evidence="3" id="KW-0863">Zinc-finger</keyword>
<dbReference type="InterPro" id="IPR008906">
    <property type="entry name" value="HATC_C_dom"/>
</dbReference>
<keyword evidence="10" id="KW-1185">Reference proteome</keyword>